<feature type="transmembrane region" description="Helical" evidence="11">
    <location>
        <begin position="185"/>
        <end position="208"/>
    </location>
</feature>
<dbReference type="Pfam" id="PF11891">
    <property type="entry name" value="RETICULATA-like"/>
    <property type="match status" value="1"/>
</dbReference>
<dbReference type="PANTHER" id="PTHR31620:SF15">
    <property type="entry name" value="PROTEIN RETICULATA-RELATED 2, CHLOROPLASTIC-RELATED"/>
    <property type="match status" value="1"/>
</dbReference>
<gene>
    <name evidence="12" type="ORF">BWQ96_08330</name>
</gene>
<evidence type="ECO:0000256" key="9">
    <source>
        <dbReference type="ARBA" id="ARBA00023136"/>
    </source>
</evidence>
<evidence type="ECO:0000256" key="8">
    <source>
        <dbReference type="ARBA" id="ARBA00022989"/>
    </source>
</evidence>
<protein>
    <submittedName>
        <fullName evidence="12">Protein RETICULATA-RELATED 3, chloroplastic</fullName>
    </submittedName>
</protein>
<keyword evidence="13" id="KW-1185">Reference proteome</keyword>
<evidence type="ECO:0000313" key="12">
    <source>
        <dbReference type="EMBL" id="PXF41950.1"/>
    </source>
</evidence>
<name>A0A2V3ILE5_9FLOR</name>
<feature type="region of interest" description="Disordered" evidence="10">
    <location>
        <begin position="1"/>
        <end position="45"/>
    </location>
</feature>
<keyword evidence="7" id="KW-0809">Transit peptide</keyword>
<proteinExistence type="inferred from homology"/>
<evidence type="ECO:0000256" key="3">
    <source>
        <dbReference type="ARBA" id="ARBA00010793"/>
    </source>
</evidence>
<evidence type="ECO:0000256" key="1">
    <source>
        <dbReference type="ARBA" id="ARBA00004141"/>
    </source>
</evidence>
<comment type="caution">
    <text evidence="12">The sequence shown here is derived from an EMBL/GenBank/DDBJ whole genome shotgun (WGS) entry which is preliminary data.</text>
</comment>
<feature type="transmembrane region" description="Helical" evidence="11">
    <location>
        <begin position="134"/>
        <end position="165"/>
    </location>
</feature>
<dbReference type="OrthoDB" id="497268at2759"/>
<dbReference type="STRING" id="448386.A0A2V3ILE5"/>
<evidence type="ECO:0000256" key="2">
    <source>
        <dbReference type="ARBA" id="ARBA00004229"/>
    </source>
</evidence>
<evidence type="ECO:0000256" key="7">
    <source>
        <dbReference type="ARBA" id="ARBA00022946"/>
    </source>
</evidence>
<keyword evidence="6 11" id="KW-0812">Transmembrane</keyword>
<dbReference type="AlphaFoldDB" id="A0A2V3ILE5"/>
<dbReference type="EMBL" id="NBIV01000183">
    <property type="protein sequence ID" value="PXF41950.1"/>
    <property type="molecule type" value="Genomic_DNA"/>
</dbReference>
<evidence type="ECO:0000256" key="4">
    <source>
        <dbReference type="ARBA" id="ARBA00022528"/>
    </source>
</evidence>
<keyword evidence="4" id="KW-0150">Chloroplast</keyword>
<evidence type="ECO:0000256" key="10">
    <source>
        <dbReference type="SAM" id="MobiDB-lite"/>
    </source>
</evidence>
<dbReference type="GO" id="GO:0016020">
    <property type="term" value="C:membrane"/>
    <property type="evidence" value="ECO:0007669"/>
    <property type="project" value="UniProtKB-SubCell"/>
</dbReference>
<reference evidence="12 13" key="1">
    <citation type="journal article" date="2018" name="Mol. Biol. Evol.">
        <title>Analysis of the draft genome of the red seaweed Gracilariopsis chorda provides insights into genome size evolution in Rhodophyta.</title>
        <authorList>
            <person name="Lee J."/>
            <person name="Yang E.C."/>
            <person name="Graf L."/>
            <person name="Yang J.H."/>
            <person name="Qiu H."/>
            <person name="Zel Zion U."/>
            <person name="Chan C.X."/>
            <person name="Stephens T.G."/>
            <person name="Weber A.P.M."/>
            <person name="Boo G.H."/>
            <person name="Boo S.M."/>
            <person name="Kim K.M."/>
            <person name="Shin Y."/>
            <person name="Jung M."/>
            <person name="Lee S.J."/>
            <person name="Yim H.S."/>
            <person name="Lee J.H."/>
            <person name="Bhattacharya D."/>
            <person name="Yoon H.S."/>
        </authorList>
    </citation>
    <scope>NUCLEOTIDE SEQUENCE [LARGE SCALE GENOMIC DNA]</scope>
    <source>
        <strain evidence="12 13">SKKU-2015</strain>
        <tissue evidence="12">Whole body</tissue>
    </source>
</reference>
<keyword evidence="5" id="KW-0934">Plastid</keyword>
<comment type="subcellular location">
    <subcellularLocation>
        <location evidence="1">Membrane</location>
        <topology evidence="1">Multi-pass membrane protein</topology>
    </subcellularLocation>
    <subcellularLocation>
        <location evidence="2">Plastid</location>
        <location evidence="2">Chloroplast</location>
    </subcellularLocation>
</comment>
<keyword evidence="8 11" id="KW-1133">Transmembrane helix</keyword>
<organism evidence="12 13">
    <name type="scientific">Gracilariopsis chorda</name>
    <dbReference type="NCBI Taxonomy" id="448386"/>
    <lineage>
        <taxon>Eukaryota</taxon>
        <taxon>Rhodophyta</taxon>
        <taxon>Florideophyceae</taxon>
        <taxon>Rhodymeniophycidae</taxon>
        <taxon>Gracilariales</taxon>
        <taxon>Gracilariaceae</taxon>
        <taxon>Gracilariopsis</taxon>
    </lineage>
</organism>
<dbReference type="Proteomes" id="UP000247409">
    <property type="component" value="Unassembled WGS sequence"/>
</dbReference>
<dbReference type="PANTHER" id="PTHR31620">
    <property type="entry name" value="PROTEIN RETICULATA-RELATED 2, CHLOROPLASTIC-RELATED"/>
    <property type="match status" value="1"/>
</dbReference>
<keyword evidence="9 11" id="KW-0472">Membrane</keyword>
<dbReference type="InterPro" id="IPR021825">
    <property type="entry name" value="RETICULATA-related"/>
</dbReference>
<accession>A0A2V3ILE5</accession>
<dbReference type="GO" id="GO:0009507">
    <property type="term" value="C:chloroplast"/>
    <property type="evidence" value="ECO:0007669"/>
    <property type="project" value="UniProtKB-SubCell"/>
</dbReference>
<evidence type="ECO:0000313" key="13">
    <source>
        <dbReference type="Proteomes" id="UP000247409"/>
    </source>
</evidence>
<comment type="similarity">
    <text evidence="3">Belongs to the RETICULATA family.</text>
</comment>
<evidence type="ECO:0000256" key="5">
    <source>
        <dbReference type="ARBA" id="ARBA00022640"/>
    </source>
</evidence>
<sequence length="306" mass="32633">MLFEADHDAPSPPPPPTGGGTNGHGGDEPNDNPGNDADSDPNPEQLSTLLTSLKLSRDQLSAQLSQLPPKTLLQTLQTLLNGPLSRLWPGWRYRTLADISFPFKVRMELTVGLGLAASGMIAARGKRIWKELDLALCDIAVGATLNFMLVYLLAPVAGAAGGAGFLARLPSNAFSDGRQSGWHDAFSGAALPANFDGVVAFFSSFFLVCKRRGEETRPELPNVLQNSLAWAGFMFVSSNPRYQSVAGLERVLFAVAPERVAKVGSAALRTINNVGGGANWVWWAKFIGLQTSSQPRATEGGEEQSA</sequence>
<evidence type="ECO:0000256" key="6">
    <source>
        <dbReference type="ARBA" id="ARBA00022692"/>
    </source>
</evidence>
<evidence type="ECO:0000256" key="11">
    <source>
        <dbReference type="SAM" id="Phobius"/>
    </source>
</evidence>